<dbReference type="AlphaFoldDB" id="A0A1G2A7R8"/>
<proteinExistence type="predicted"/>
<sequence>MNTDFHNSDEYKKIFLFHETIADRIISRESGWLEFKESFHWNSKDKYAKSMVAFANNKGGYIVFGIKDKPRDLVGLQSNNFEEVDEAKITAYLNSVFAPEIIFEKFVITVNTKKIGLLYTQQAKTKPIVCLKNDGELKEADIYYRYNARSERIKYPEIKAMFDFVKEEERKGWLEHFEKISKIGPTNAAIMDTIGGEITGKGGTLVIDKKLIPKLKFINQGNFQEKGKPVLRLIGDVKPVSIIAGKSKNGLGVQITDDPNAPAMRLEEEEILKEKYPLDYRALVKELSKTYSDFKINSKFHKLRKELMKDEKLSRTRYLDPNNTKSSRKDFYSPNIVKKFENDYKKNK</sequence>
<dbReference type="PANTHER" id="PTHR30595:SF6">
    <property type="entry name" value="SCHLAFEN ALBA-2 DOMAIN-CONTAINING PROTEIN"/>
    <property type="match status" value="1"/>
</dbReference>
<dbReference type="EMBL" id="MHJU01000019">
    <property type="protein sequence ID" value="OGY72963.1"/>
    <property type="molecule type" value="Genomic_DNA"/>
</dbReference>
<gene>
    <name evidence="2" type="ORF">A3H61_03980</name>
</gene>
<dbReference type="Proteomes" id="UP000178315">
    <property type="component" value="Unassembled WGS sequence"/>
</dbReference>
<comment type="caution">
    <text evidence="2">The sequence shown here is derived from an EMBL/GenBank/DDBJ whole genome shotgun (WGS) entry which is preliminary data.</text>
</comment>
<evidence type="ECO:0000259" key="1">
    <source>
        <dbReference type="Pfam" id="PF04326"/>
    </source>
</evidence>
<dbReference type="InterPro" id="IPR038461">
    <property type="entry name" value="Schlafen_AlbA_2_dom_sf"/>
</dbReference>
<dbReference type="PANTHER" id="PTHR30595">
    <property type="entry name" value="GLPR-RELATED TRANSCRIPTIONAL REPRESSOR"/>
    <property type="match status" value="1"/>
</dbReference>
<dbReference type="InterPro" id="IPR007421">
    <property type="entry name" value="Schlafen_AlbA_2_dom"/>
</dbReference>
<feature type="domain" description="Schlafen AlbA-2" evidence="1">
    <location>
        <begin position="29"/>
        <end position="153"/>
    </location>
</feature>
<evidence type="ECO:0000313" key="2">
    <source>
        <dbReference type="EMBL" id="OGY72963.1"/>
    </source>
</evidence>
<evidence type="ECO:0000313" key="3">
    <source>
        <dbReference type="Proteomes" id="UP000178315"/>
    </source>
</evidence>
<protein>
    <recommendedName>
        <fullName evidence="1">Schlafen AlbA-2 domain-containing protein</fullName>
    </recommendedName>
</protein>
<accession>A0A1G2A7R8</accession>
<reference evidence="2 3" key="1">
    <citation type="journal article" date="2016" name="Nat. Commun.">
        <title>Thousands of microbial genomes shed light on interconnected biogeochemical processes in an aquifer system.</title>
        <authorList>
            <person name="Anantharaman K."/>
            <person name="Brown C.T."/>
            <person name="Hug L.A."/>
            <person name="Sharon I."/>
            <person name="Castelle C.J."/>
            <person name="Probst A.J."/>
            <person name="Thomas B.C."/>
            <person name="Singh A."/>
            <person name="Wilkins M.J."/>
            <person name="Karaoz U."/>
            <person name="Brodie E.L."/>
            <person name="Williams K.H."/>
            <person name="Hubbard S.S."/>
            <person name="Banfield J.F."/>
        </authorList>
    </citation>
    <scope>NUCLEOTIDE SEQUENCE [LARGE SCALE GENOMIC DNA]</scope>
</reference>
<organism evidence="2 3">
    <name type="scientific">Candidatus Jacksonbacteria bacterium RIFCSPLOWO2_02_FULL_44_20</name>
    <dbReference type="NCBI Taxonomy" id="1798460"/>
    <lineage>
        <taxon>Bacteria</taxon>
        <taxon>Candidatus Jacksoniibacteriota</taxon>
    </lineage>
</organism>
<dbReference type="Pfam" id="PF04326">
    <property type="entry name" value="SLFN_AlbA_2"/>
    <property type="match status" value="1"/>
</dbReference>
<name>A0A1G2A7R8_9BACT</name>
<dbReference type="Gene3D" id="3.30.950.30">
    <property type="entry name" value="Schlafen, AAA domain"/>
    <property type="match status" value="1"/>
</dbReference>